<dbReference type="OrthoDB" id="7187254at2"/>
<protein>
    <submittedName>
        <fullName evidence="2">Transmembrane transcriptional regulator (Anti-sigma factor RsiW)</fullName>
    </submittedName>
</protein>
<accession>A0A1I2CPW2</accession>
<dbReference type="AlphaFoldDB" id="A0A1I2CPW2"/>
<organism evidence="2 3">
    <name type="scientific">Roseivivax sediminis</name>
    <dbReference type="NCBI Taxonomy" id="936889"/>
    <lineage>
        <taxon>Bacteria</taxon>
        <taxon>Pseudomonadati</taxon>
        <taxon>Pseudomonadota</taxon>
        <taxon>Alphaproteobacteria</taxon>
        <taxon>Rhodobacterales</taxon>
        <taxon>Roseobacteraceae</taxon>
        <taxon>Roseivivax</taxon>
    </lineage>
</organism>
<evidence type="ECO:0000256" key="1">
    <source>
        <dbReference type="SAM" id="MobiDB-lite"/>
    </source>
</evidence>
<dbReference type="EMBL" id="FOMS01000014">
    <property type="protein sequence ID" value="SFE70341.1"/>
    <property type="molecule type" value="Genomic_DNA"/>
</dbReference>
<gene>
    <name evidence="2" type="ORF">SAMN04515678_11436</name>
</gene>
<proteinExistence type="predicted"/>
<keyword evidence="2" id="KW-0472">Membrane</keyword>
<feature type="region of interest" description="Disordered" evidence="1">
    <location>
        <begin position="250"/>
        <end position="269"/>
    </location>
</feature>
<name>A0A1I2CPW2_9RHOB</name>
<feature type="region of interest" description="Disordered" evidence="1">
    <location>
        <begin position="281"/>
        <end position="306"/>
    </location>
</feature>
<dbReference type="Proteomes" id="UP000325289">
    <property type="component" value="Unassembled WGS sequence"/>
</dbReference>
<reference evidence="2 3" key="1">
    <citation type="submission" date="2016-10" db="EMBL/GenBank/DDBJ databases">
        <authorList>
            <person name="Varghese N."/>
            <person name="Submissions S."/>
        </authorList>
    </citation>
    <scope>NUCLEOTIDE SEQUENCE [LARGE SCALE GENOMIC DNA]</scope>
    <source>
        <strain evidence="3">YIM D21,KCTC 23444,ACCC 10710</strain>
    </source>
</reference>
<evidence type="ECO:0000313" key="2">
    <source>
        <dbReference type="EMBL" id="SFE70341.1"/>
    </source>
</evidence>
<evidence type="ECO:0000313" key="3">
    <source>
        <dbReference type="Proteomes" id="UP000325289"/>
    </source>
</evidence>
<sequence length="306" mass="33554">MTNHDNIEELDLLALADGFLDHDPARKAEVEALVESDNQASLRLKDYRAQTAALRAAHSGIIAEAVPERFSRLIEENDERSRPWFRRAVASVLISTAALGGWWAGSQREVDSSGQALLDESYRQFTAHPPEHANSPLTPTSSGAQHAIGWLQEDVAIRLSAPDLSSEGFQLIDKRAVHDKDARIVALDYVAQDGRSFTLFLAPRWEDRPGTIVEDERYGVALSYWHDGPLASSIATRLPKAEARHLAETVRSEMRNETSPPATLEPDFKSLGTQTKGIMADTLDGTSGQNYGKNPGLSKGSGIMQN</sequence>
<dbReference type="RefSeq" id="WP_149757822.1">
    <property type="nucleotide sequence ID" value="NZ_FOMS01000014.1"/>
</dbReference>
<keyword evidence="2" id="KW-0812">Transmembrane</keyword>
<keyword evidence="3" id="KW-1185">Reference proteome</keyword>